<dbReference type="AlphaFoldDB" id="A0A7K3MC05"/>
<evidence type="ECO:0000256" key="1">
    <source>
        <dbReference type="ARBA" id="ARBA00023015"/>
    </source>
</evidence>
<dbReference type="SMART" id="SM00421">
    <property type="entry name" value="HTH_LUXR"/>
    <property type="match status" value="1"/>
</dbReference>
<evidence type="ECO:0000256" key="2">
    <source>
        <dbReference type="ARBA" id="ARBA00023125"/>
    </source>
</evidence>
<keyword evidence="2" id="KW-0238">DNA-binding</keyword>
<dbReference type="Gene3D" id="1.10.10.10">
    <property type="entry name" value="Winged helix-like DNA-binding domain superfamily/Winged helix DNA-binding domain"/>
    <property type="match status" value="1"/>
</dbReference>
<proteinExistence type="predicted"/>
<organism evidence="5 6">
    <name type="scientific">Phytoactinopolyspora mesophila</name>
    <dbReference type="NCBI Taxonomy" id="2650750"/>
    <lineage>
        <taxon>Bacteria</taxon>
        <taxon>Bacillati</taxon>
        <taxon>Actinomycetota</taxon>
        <taxon>Actinomycetes</taxon>
        <taxon>Jiangellales</taxon>
        <taxon>Jiangellaceae</taxon>
        <taxon>Phytoactinopolyspora</taxon>
    </lineage>
</organism>
<evidence type="ECO:0000313" key="5">
    <source>
        <dbReference type="EMBL" id="NDL60839.1"/>
    </source>
</evidence>
<dbReference type="Proteomes" id="UP000460435">
    <property type="component" value="Unassembled WGS sequence"/>
</dbReference>
<dbReference type="GO" id="GO:0003677">
    <property type="term" value="F:DNA binding"/>
    <property type="evidence" value="ECO:0007669"/>
    <property type="project" value="UniProtKB-KW"/>
</dbReference>
<dbReference type="PANTHER" id="PTHR44688">
    <property type="entry name" value="DNA-BINDING TRANSCRIPTIONAL ACTIVATOR DEVR_DOSR"/>
    <property type="match status" value="1"/>
</dbReference>
<comment type="caution">
    <text evidence="5">The sequence shown here is derived from an EMBL/GenBank/DDBJ whole genome shotgun (WGS) entry which is preliminary data.</text>
</comment>
<accession>A0A7K3MC05</accession>
<dbReference type="PANTHER" id="PTHR44688:SF16">
    <property type="entry name" value="DNA-BINDING TRANSCRIPTIONAL ACTIVATOR DEVR_DOSR"/>
    <property type="match status" value="1"/>
</dbReference>
<protein>
    <recommendedName>
        <fullName evidence="4">HTH luxR-type domain-containing protein</fullName>
    </recommendedName>
</protein>
<evidence type="ECO:0000259" key="4">
    <source>
        <dbReference type="PROSITE" id="PS50043"/>
    </source>
</evidence>
<dbReference type="PROSITE" id="PS00622">
    <property type="entry name" value="HTH_LUXR_1"/>
    <property type="match status" value="1"/>
</dbReference>
<dbReference type="SUPFAM" id="SSF46894">
    <property type="entry name" value="C-terminal effector domain of the bipartite response regulators"/>
    <property type="match status" value="1"/>
</dbReference>
<dbReference type="PRINTS" id="PR00038">
    <property type="entry name" value="HTHLUXR"/>
</dbReference>
<name>A0A7K3MC05_9ACTN</name>
<dbReference type="Pfam" id="PF00196">
    <property type="entry name" value="GerE"/>
    <property type="match status" value="1"/>
</dbReference>
<evidence type="ECO:0000313" key="6">
    <source>
        <dbReference type="Proteomes" id="UP000460435"/>
    </source>
</evidence>
<dbReference type="InterPro" id="IPR016032">
    <property type="entry name" value="Sig_transdc_resp-reg_C-effctor"/>
</dbReference>
<evidence type="ECO:0000256" key="3">
    <source>
        <dbReference type="ARBA" id="ARBA00023163"/>
    </source>
</evidence>
<dbReference type="InterPro" id="IPR000792">
    <property type="entry name" value="Tscrpt_reg_LuxR_C"/>
</dbReference>
<sequence length="84" mass="8872">MDVPFTTETGSGSALPGGLTNREVEVLRLVATGRSNKEIAAELVLSERTVHRHLSNILGKLGVSSRAGATGFAYDHGLVGRRRG</sequence>
<dbReference type="PROSITE" id="PS50043">
    <property type="entry name" value="HTH_LUXR_2"/>
    <property type="match status" value="1"/>
</dbReference>
<keyword evidence="3" id="KW-0804">Transcription</keyword>
<dbReference type="InterPro" id="IPR036388">
    <property type="entry name" value="WH-like_DNA-bd_sf"/>
</dbReference>
<reference evidence="5 6" key="1">
    <citation type="submission" date="2019-11" db="EMBL/GenBank/DDBJ databases">
        <authorList>
            <person name="Li X.-J."/>
            <person name="Feng X.-M."/>
        </authorList>
    </citation>
    <scope>NUCLEOTIDE SEQUENCE [LARGE SCALE GENOMIC DNA]</scope>
    <source>
        <strain evidence="5 6">XMNu-373</strain>
    </source>
</reference>
<feature type="domain" description="HTH luxR-type" evidence="4">
    <location>
        <begin position="12"/>
        <end position="77"/>
    </location>
</feature>
<keyword evidence="1" id="KW-0805">Transcription regulation</keyword>
<dbReference type="EMBL" id="WLZY01000015">
    <property type="protein sequence ID" value="NDL60839.1"/>
    <property type="molecule type" value="Genomic_DNA"/>
</dbReference>
<dbReference type="CDD" id="cd06170">
    <property type="entry name" value="LuxR_C_like"/>
    <property type="match status" value="1"/>
</dbReference>
<dbReference type="GO" id="GO:0006355">
    <property type="term" value="P:regulation of DNA-templated transcription"/>
    <property type="evidence" value="ECO:0007669"/>
    <property type="project" value="InterPro"/>
</dbReference>
<keyword evidence="6" id="KW-1185">Reference proteome</keyword>
<gene>
    <name evidence="5" type="ORF">F7O44_27565</name>
</gene>